<organism evidence="1">
    <name type="scientific">human gut metagenome</name>
    <dbReference type="NCBI Taxonomy" id="408170"/>
    <lineage>
        <taxon>unclassified sequences</taxon>
        <taxon>metagenomes</taxon>
        <taxon>organismal metagenomes</taxon>
    </lineage>
</organism>
<sequence>ALTNTFSDNSGKVELDTANALKIDSGAVTLEKVKLTSGRGDQGGHTHAALLLDGSLTVLSGTFNGELSVERKTSAAQPVLKITEAALNDGISYSYIYEGDPNAPDDQVCDYAAVKAIFADGSMLFEEDGRYIDVTDEDLWSGRGTDGVLTVGFSYGEACTVKPHTHDTFVDGKCAQCGYACPHDSGKNDREASYFEKAICSVCHAEYGNYAKDTNKPTGRIEIKERTWWESFIHAIT</sequence>
<evidence type="ECO:0000313" key="1">
    <source>
        <dbReference type="EMBL" id="EKC56606.1"/>
    </source>
</evidence>
<proteinExistence type="predicted"/>
<comment type="caution">
    <text evidence="1">The sequence shown here is derived from an EMBL/GenBank/DDBJ whole genome shotgun (WGS) entry which is preliminary data.</text>
</comment>
<dbReference type="AlphaFoldDB" id="K1TBK9"/>
<accession>K1TBK9</accession>
<feature type="non-terminal residue" evidence="1">
    <location>
        <position position="237"/>
    </location>
</feature>
<reference evidence="1" key="1">
    <citation type="journal article" date="2013" name="Environ. Microbiol.">
        <title>Microbiota from the distal guts of lean and obese adolescents exhibit partial functional redundancy besides clear differences in community structure.</title>
        <authorList>
            <person name="Ferrer M."/>
            <person name="Ruiz A."/>
            <person name="Lanza F."/>
            <person name="Haange S.B."/>
            <person name="Oberbach A."/>
            <person name="Till H."/>
            <person name="Bargiela R."/>
            <person name="Campoy C."/>
            <person name="Segura M.T."/>
            <person name="Richter M."/>
            <person name="von Bergen M."/>
            <person name="Seifert J."/>
            <person name="Suarez A."/>
        </authorList>
    </citation>
    <scope>NUCLEOTIDE SEQUENCE</scope>
</reference>
<dbReference type="EMBL" id="AJWZ01007547">
    <property type="protein sequence ID" value="EKC56606.1"/>
    <property type="molecule type" value="Genomic_DNA"/>
</dbReference>
<gene>
    <name evidence="1" type="ORF">OBE_10975</name>
</gene>
<protein>
    <submittedName>
        <fullName evidence="1">Uncharacterized protein</fullName>
    </submittedName>
</protein>
<feature type="non-terminal residue" evidence="1">
    <location>
        <position position="1"/>
    </location>
</feature>
<name>K1TBK9_9ZZZZ</name>